<organism evidence="2">
    <name type="scientific">viral metagenome</name>
    <dbReference type="NCBI Taxonomy" id="1070528"/>
    <lineage>
        <taxon>unclassified sequences</taxon>
        <taxon>metagenomes</taxon>
        <taxon>organismal metagenomes</taxon>
    </lineage>
</organism>
<dbReference type="GO" id="GO:0004843">
    <property type="term" value="F:cysteine-type deubiquitinase activity"/>
    <property type="evidence" value="ECO:0007669"/>
    <property type="project" value="InterPro"/>
</dbReference>
<accession>A0A6C0HGH9</accession>
<name>A0A6C0HGH9_9ZZZZ</name>
<dbReference type="GO" id="GO:0016579">
    <property type="term" value="P:protein deubiquitination"/>
    <property type="evidence" value="ECO:0007669"/>
    <property type="project" value="InterPro"/>
</dbReference>
<dbReference type="Pfam" id="PF00443">
    <property type="entry name" value="UCH"/>
    <property type="match status" value="1"/>
</dbReference>
<feature type="domain" description="USP" evidence="1">
    <location>
        <begin position="23"/>
        <end position="355"/>
    </location>
</feature>
<dbReference type="Gene3D" id="3.90.70.10">
    <property type="entry name" value="Cysteine proteinases"/>
    <property type="match status" value="1"/>
</dbReference>
<dbReference type="InterPro" id="IPR001394">
    <property type="entry name" value="Peptidase_C19_UCH"/>
</dbReference>
<dbReference type="InterPro" id="IPR050185">
    <property type="entry name" value="Ub_carboxyl-term_hydrolase"/>
</dbReference>
<proteinExistence type="predicted"/>
<dbReference type="SUPFAM" id="SSF54001">
    <property type="entry name" value="Cysteine proteinases"/>
    <property type="match status" value="1"/>
</dbReference>
<dbReference type="InterPro" id="IPR028889">
    <property type="entry name" value="USP"/>
</dbReference>
<dbReference type="AlphaFoldDB" id="A0A6C0HGH9"/>
<dbReference type="CDD" id="cd02674">
    <property type="entry name" value="Peptidase_C19R"/>
    <property type="match status" value="1"/>
</dbReference>
<reference evidence="2" key="1">
    <citation type="journal article" date="2020" name="Nature">
        <title>Giant virus diversity and host interactions through global metagenomics.</title>
        <authorList>
            <person name="Schulz F."/>
            <person name="Roux S."/>
            <person name="Paez-Espino D."/>
            <person name="Jungbluth S."/>
            <person name="Walsh D.A."/>
            <person name="Denef V.J."/>
            <person name="McMahon K.D."/>
            <person name="Konstantinidis K.T."/>
            <person name="Eloe-Fadrosh E.A."/>
            <person name="Kyrpides N.C."/>
            <person name="Woyke T."/>
        </authorList>
    </citation>
    <scope>NUCLEOTIDE SEQUENCE</scope>
    <source>
        <strain evidence="2">GVMAG-M-3300023184-101</strain>
    </source>
</reference>
<evidence type="ECO:0000259" key="1">
    <source>
        <dbReference type="PROSITE" id="PS50235"/>
    </source>
</evidence>
<dbReference type="PROSITE" id="PS50235">
    <property type="entry name" value="USP_3"/>
    <property type="match status" value="1"/>
</dbReference>
<dbReference type="PROSITE" id="PS00972">
    <property type="entry name" value="USP_1"/>
    <property type="match status" value="1"/>
</dbReference>
<sequence>MSAPPHENSKTLLFQKYEDNGLTGLANVGNTCYLNSCMQIISHTYELNNFIENGDYKKKLNRVPDSIVLLEWDKLRELIWSSNCVVAPWGFIKAIQKVASIKNRDIFTGHAQNDLQEFLLFIVDCFHTSLSRDVDMQITGSAQNSVDNLATICYTMMKNMYKKEYSEMLAIFYGIHVSEITSQTTGESMSMTPEPFSVLSIPIPDKAEPTLFDCLDLYCQKESLEGDNAWFNDKTKLKENANRGIIFWSLPDVMIIDIKRWNHHNNQIRKIHTIVHAPLSNADFSGYVKGYNSGSYIYDLYAICNHHGGALGGHYTATIKNANGKWYVFNDTVVNEIPEAQVITSSAYCYFYRKRGKGNPGSL</sequence>
<dbReference type="PROSITE" id="PS00973">
    <property type="entry name" value="USP_2"/>
    <property type="match status" value="1"/>
</dbReference>
<protein>
    <recommendedName>
        <fullName evidence="1">USP domain-containing protein</fullName>
    </recommendedName>
</protein>
<evidence type="ECO:0000313" key="2">
    <source>
        <dbReference type="EMBL" id="QHT79470.1"/>
    </source>
</evidence>
<dbReference type="InterPro" id="IPR038765">
    <property type="entry name" value="Papain-like_cys_pep_sf"/>
</dbReference>
<dbReference type="PANTHER" id="PTHR21646">
    <property type="entry name" value="UBIQUITIN CARBOXYL-TERMINAL HYDROLASE"/>
    <property type="match status" value="1"/>
</dbReference>
<dbReference type="EMBL" id="MN739949">
    <property type="protein sequence ID" value="QHT79470.1"/>
    <property type="molecule type" value="Genomic_DNA"/>
</dbReference>
<dbReference type="InterPro" id="IPR018200">
    <property type="entry name" value="USP_CS"/>
</dbReference>